<feature type="chain" id="PRO_5030526088" evidence="1">
    <location>
        <begin position="26"/>
        <end position="94"/>
    </location>
</feature>
<sequence length="94" mass="9845">MTITRPQASALAVAALWASLSSASAQPAEPAALLRDWAAANSACRGGHGDDPATQDACARRDTIDARLSAAGWCYGRPGDPGYRRTWQRCSGGR</sequence>
<feature type="signal peptide" evidence="1">
    <location>
        <begin position="1"/>
        <end position="25"/>
    </location>
</feature>
<dbReference type="RefSeq" id="WP_183501722.1">
    <property type="nucleotide sequence ID" value="NZ_BSPG01000086.1"/>
</dbReference>
<name>A0A7W6F571_9HYPH</name>
<organism evidence="2 3">
    <name type="scientific">Methylobacterium brachythecii</name>
    <dbReference type="NCBI Taxonomy" id="1176177"/>
    <lineage>
        <taxon>Bacteria</taxon>
        <taxon>Pseudomonadati</taxon>
        <taxon>Pseudomonadota</taxon>
        <taxon>Alphaproteobacteria</taxon>
        <taxon>Hyphomicrobiales</taxon>
        <taxon>Methylobacteriaceae</taxon>
        <taxon>Methylobacterium</taxon>
    </lineage>
</organism>
<dbReference type="AlphaFoldDB" id="A0A7W6F571"/>
<keyword evidence="2" id="KW-0808">Transferase</keyword>
<evidence type="ECO:0000256" key="1">
    <source>
        <dbReference type="SAM" id="SignalP"/>
    </source>
</evidence>
<protein>
    <submittedName>
        <fullName evidence="2">Acetyl-CoA acetyltransferase</fullName>
    </submittedName>
</protein>
<gene>
    <name evidence="2" type="ORF">GGR33_000429</name>
</gene>
<evidence type="ECO:0000313" key="3">
    <source>
        <dbReference type="Proteomes" id="UP000517759"/>
    </source>
</evidence>
<keyword evidence="1" id="KW-0732">Signal</keyword>
<accession>A0A7W6F571</accession>
<reference evidence="2 3" key="1">
    <citation type="submission" date="2020-08" db="EMBL/GenBank/DDBJ databases">
        <title>Genomic Encyclopedia of Type Strains, Phase IV (KMG-IV): sequencing the most valuable type-strain genomes for metagenomic binning, comparative biology and taxonomic classification.</title>
        <authorList>
            <person name="Goeker M."/>
        </authorList>
    </citation>
    <scope>NUCLEOTIDE SEQUENCE [LARGE SCALE GENOMIC DNA]</scope>
    <source>
        <strain evidence="2 3">DSM 24105</strain>
    </source>
</reference>
<dbReference type="Proteomes" id="UP000517759">
    <property type="component" value="Unassembled WGS sequence"/>
</dbReference>
<proteinExistence type="predicted"/>
<dbReference type="GO" id="GO:0016740">
    <property type="term" value="F:transferase activity"/>
    <property type="evidence" value="ECO:0007669"/>
    <property type="project" value="UniProtKB-KW"/>
</dbReference>
<evidence type="ECO:0000313" key="2">
    <source>
        <dbReference type="EMBL" id="MBB3900949.1"/>
    </source>
</evidence>
<comment type="caution">
    <text evidence="2">The sequence shown here is derived from an EMBL/GenBank/DDBJ whole genome shotgun (WGS) entry which is preliminary data.</text>
</comment>
<dbReference type="EMBL" id="JACIDN010000001">
    <property type="protein sequence ID" value="MBB3900949.1"/>
    <property type="molecule type" value="Genomic_DNA"/>
</dbReference>